<evidence type="ECO:0000313" key="2">
    <source>
        <dbReference type="EMBL" id="PYE21351.1"/>
    </source>
</evidence>
<evidence type="ECO:0000259" key="1">
    <source>
        <dbReference type="Pfam" id="PF09524"/>
    </source>
</evidence>
<protein>
    <submittedName>
        <fullName evidence="2">Putative phage protein (TIGR02220 family)</fullName>
    </submittedName>
</protein>
<sequence length="235" mass="26713">MRHFRIKNWERFQHYKDRNPPWIKLHRDLLTSETWVSVDDASRVLAIACMLIAAATDNKIPDNPKYVQRVAYLTELPDFSALVEVGFLEVLIEQGVAEDRSDSLADASSVLAKCSVSAQETETETEKKRLMSGKPDHVRQQAEELIEHLNALTGRSYRMVESNIRVVTARLREGATVEQAKAVIAAKVKQWGRDPKMAEYLRPETLFNATKFEQYLGQIGTKAINGHDDGVRFEN</sequence>
<proteinExistence type="predicted"/>
<evidence type="ECO:0000313" key="3">
    <source>
        <dbReference type="Proteomes" id="UP000247772"/>
    </source>
</evidence>
<dbReference type="InterPro" id="IPR011741">
    <property type="entry name" value="Phg_2220_C"/>
</dbReference>
<comment type="caution">
    <text evidence="2">The sequence shown here is derived from an EMBL/GenBank/DDBJ whole genome shotgun (WGS) entry which is preliminary data.</text>
</comment>
<accession>A0A2V4TC21</accession>
<organism evidence="2 3">
    <name type="scientific">Paraburkholderia silvatlantica</name>
    <dbReference type="NCBI Taxonomy" id="321895"/>
    <lineage>
        <taxon>Bacteria</taxon>
        <taxon>Pseudomonadati</taxon>
        <taxon>Pseudomonadota</taxon>
        <taxon>Betaproteobacteria</taxon>
        <taxon>Burkholderiales</taxon>
        <taxon>Burkholderiaceae</taxon>
        <taxon>Paraburkholderia</taxon>
    </lineage>
</organism>
<feature type="domain" description="Phage conserved hypothetical protein C-terminal" evidence="1">
    <location>
        <begin position="146"/>
        <end position="216"/>
    </location>
</feature>
<name>A0A2V4TC21_9BURK</name>
<dbReference type="AlphaFoldDB" id="A0A2V4TC21"/>
<reference evidence="2 3" key="1">
    <citation type="submission" date="2018-06" db="EMBL/GenBank/DDBJ databases">
        <title>Genomic Encyclopedia of Type Strains, Phase IV (KMG-V): Genome sequencing to study the core and pangenomes of soil and plant-associated prokaryotes.</title>
        <authorList>
            <person name="Whitman W."/>
        </authorList>
    </citation>
    <scope>NUCLEOTIDE SEQUENCE [LARGE SCALE GENOMIC DNA]</scope>
    <source>
        <strain evidence="2 3">SRCL-318</strain>
    </source>
</reference>
<dbReference type="EMBL" id="QJSQ01000015">
    <property type="protein sequence ID" value="PYE21351.1"/>
    <property type="molecule type" value="Genomic_DNA"/>
</dbReference>
<dbReference type="OrthoDB" id="8904137at2"/>
<dbReference type="Proteomes" id="UP000247772">
    <property type="component" value="Unassembled WGS sequence"/>
</dbReference>
<dbReference type="Pfam" id="PF09524">
    <property type="entry name" value="Phg_2220_C"/>
    <property type="match status" value="1"/>
</dbReference>
<gene>
    <name evidence="2" type="ORF">C7410_115194</name>
</gene>